<evidence type="ECO:0000313" key="2">
    <source>
        <dbReference type="EMBL" id="KIA60951.1"/>
    </source>
</evidence>
<dbReference type="PANTHER" id="PTHR43796">
    <property type="entry name" value="CARBOXYNORSPERMIDINE SYNTHASE"/>
    <property type="match status" value="1"/>
</dbReference>
<comment type="caution">
    <text evidence="2">The sequence shown here is derived from an EMBL/GenBank/DDBJ whole genome shotgun (WGS) entry which is preliminary data.</text>
</comment>
<keyword evidence="3" id="KW-1185">Reference proteome</keyword>
<name>A0ABR4Z6H7_9NOCA</name>
<dbReference type="Proteomes" id="UP000031364">
    <property type="component" value="Unassembled WGS sequence"/>
</dbReference>
<dbReference type="RefSeq" id="WP_043678692.1">
    <property type="nucleotide sequence ID" value="NZ_BDCI01000008.1"/>
</dbReference>
<protein>
    <submittedName>
        <fullName evidence="2">Saccharopine dehydrogenase</fullName>
    </submittedName>
</protein>
<organism evidence="2 3">
    <name type="scientific">Nocardia vulneris</name>
    <dbReference type="NCBI Taxonomy" id="1141657"/>
    <lineage>
        <taxon>Bacteria</taxon>
        <taxon>Bacillati</taxon>
        <taxon>Actinomycetota</taxon>
        <taxon>Actinomycetes</taxon>
        <taxon>Mycobacteriales</taxon>
        <taxon>Nocardiaceae</taxon>
        <taxon>Nocardia</taxon>
    </lineage>
</organism>
<feature type="domain" description="Saccharopine dehydrogenase NADP binding" evidence="1">
    <location>
        <begin position="3"/>
        <end position="126"/>
    </location>
</feature>
<gene>
    <name evidence="2" type="ORF">FG87_33935</name>
</gene>
<evidence type="ECO:0000313" key="3">
    <source>
        <dbReference type="Proteomes" id="UP000031364"/>
    </source>
</evidence>
<dbReference type="EMBL" id="JNFP01000055">
    <property type="protein sequence ID" value="KIA60951.1"/>
    <property type="molecule type" value="Genomic_DNA"/>
</dbReference>
<proteinExistence type="predicted"/>
<dbReference type="PANTHER" id="PTHR43796:SF2">
    <property type="entry name" value="CARBOXYNORSPERMIDINE SYNTHASE"/>
    <property type="match status" value="1"/>
</dbReference>
<dbReference type="SUPFAM" id="SSF51735">
    <property type="entry name" value="NAD(P)-binding Rossmann-fold domains"/>
    <property type="match status" value="1"/>
</dbReference>
<sequence length="405" mass="42059">MRILVLGGAGQMGRVTAAVLAGDDAVERVVVTDLDARNAHAVADRLGPKVSGIGLDVLDETALATALRDCDLVANAVGPFFRFGVPILTAAIAAGRDYVDICDDWEPTLQMLELDEAARQAGVTALVGMGASPGIANLLACTAARELDTVDDIITGWHIAGSAPPAAVPGTPNAAVAHGIHQITGTIRVLRNGALVDRPALEQRRFHYPGIGPARGWTFGHPEAVTLHRGHPHARENVNLVMGQRWTIALLAALRYSVDHRLLSANSAARIVEAVERRAPARPASVLRPGAPPPMFAVLSGTRAGVPATVATALGQVPGLSMAEITGVPLAVAARLLPTAPGVHTPESLLDPEAFFAALAPHCLGAPAPHTMTITTRSWVDDHTNAESLSAALLTALLVPPRPSG</sequence>
<dbReference type="Gene3D" id="3.40.50.720">
    <property type="entry name" value="NAD(P)-binding Rossmann-like Domain"/>
    <property type="match status" value="1"/>
</dbReference>
<dbReference type="InterPro" id="IPR036291">
    <property type="entry name" value="NAD(P)-bd_dom_sf"/>
</dbReference>
<dbReference type="Pfam" id="PF03435">
    <property type="entry name" value="Sacchrp_dh_NADP"/>
    <property type="match status" value="1"/>
</dbReference>
<accession>A0ABR4Z6H7</accession>
<evidence type="ECO:0000259" key="1">
    <source>
        <dbReference type="Pfam" id="PF03435"/>
    </source>
</evidence>
<dbReference type="InterPro" id="IPR005097">
    <property type="entry name" value="Sacchrp_dh_NADP-bd"/>
</dbReference>
<reference evidence="2 3" key="1">
    <citation type="journal article" date="2014" name="Int. J. Syst. Evol. Microbiol.">
        <title>Nocardia vulneris sp. nov., isolated from wounds of human patients in North America.</title>
        <authorList>
            <person name="Lasker B.A."/>
            <person name="Bell M."/>
            <person name="Klenk H.P."/>
            <person name="Sproer C."/>
            <person name="Schumann C."/>
            <person name="Schumann P."/>
            <person name="Brown J.M."/>
        </authorList>
    </citation>
    <scope>NUCLEOTIDE SEQUENCE [LARGE SCALE GENOMIC DNA]</scope>
    <source>
        <strain evidence="2 3">W9851</strain>
    </source>
</reference>
<dbReference type="Gene3D" id="3.30.360.10">
    <property type="entry name" value="Dihydrodipicolinate Reductase, domain 2"/>
    <property type="match status" value="1"/>
</dbReference>